<dbReference type="InterPro" id="IPR005152">
    <property type="entry name" value="Lipase_secreted"/>
</dbReference>
<keyword evidence="1" id="KW-0732">Signal</keyword>
<feature type="signal peptide" evidence="1">
    <location>
        <begin position="1"/>
        <end position="36"/>
    </location>
</feature>
<organism evidence="2 4">
    <name type="scientific">Amycolatopsis regifaucium</name>
    <dbReference type="NCBI Taxonomy" id="546365"/>
    <lineage>
        <taxon>Bacteria</taxon>
        <taxon>Bacillati</taxon>
        <taxon>Actinomycetota</taxon>
        <taxon>Actinomycetes</taxon>
        <taxon>Pseudonocardiales</taxon>
        <taxon>Pseudonocardiaceae</taxon>
        <taxon>Amycolatopsis</taxon>
    </lineage>
</organism>
<dbReference type="Proteomes" id="UP000186883">
    <property type="component" value="Unassembled WGS sequence"/>
</dbReference>
<evidence type="ECO:0000256" key="1">
    <source>
        <dbReference type="SAM" id="SignalP"/>
    </source>
</evidence>
<dbReference type="PANTHER" id="PTHR34853:SF1">
    <property type="entry name" value="LIPASE 5"/>
    <property type="match status" value="1"/>
</dbReference>
<reference evidence="2 4" key="1">
    <citation type="submission" date="2015-12" db="EMBL/GenBank/DDBJ databases">
        <title>Amycolatopsis regifaucium genome sequencing and assembly.</title>
        <authorList>
            <person name="Mayilraj S."/>
        </authorList>
    </citation>
    <scope>NUCLEOTIDE SEQUENCE [LARGE SCALE GENOMIC DNA]</scope>
    <source>
        <strain evidence="2 4">GY080</strain>
    </source>
</reference>
<dbReference type="Gene3D" id="3.40.50.1820">
    <property type="entry name" value="alpha/beta hydrolase"/>
    <property type="match status" value="1"/>
</dbReference>
<dbReference type="SUPFAM" id="SSF53474">
    <property type="entry name" value="alpha/beta-Hydrolases"/>
    <property type="match status" value="1"/>
</dbReference>
<gene>
    <name evidence="3" type="ORF">ATP06_0223710</name>
    <name evidence="2" type="ORF">AVL48_07295</name>
</gene>
<dbReference type="InterPro" id="IPR029058">
    <property type="entry name" value="AB_hydrolase_fold"/>
</dbReference>
<dbReference type="PROSITE" id="PS51318">
    <property type="entry name" value="TAT"/>
    <property type="match status" value="1"/>
</dbReference>
<dbReference type="PIRSF" id="PIRSF029171">
    <property type="entry name" value="Esterase_LipA"/>
    <property type="match status" value="1"/>
</dbReference>
<dbReference type="Pfam" id="PF03583">
    <property type="entry name" value="LIP"/>
    <property type="match status" value="1"/>
</dbReference>
<keyword evidence="5" id="KW-1185">Reference proteome</keyword>
<dbReference type="Proteomes" id="UP000076321">
    <property type="component" value="Unassembled WGS sequence"/>
</dbReference>
<comment type="caution">
    <text evidence="2">The sequence shown here is derived from an EMBL/GenBank/DDBJ whole genome shotgun (WGS) entry which is preliminary data.</text>
</comment>
<dbReference type="RefSeq" id="WP_061980594.1">
    <property type="nucleotide sequence ID" value="NZ_FOPQ01000001.1"/>
</dbReference>
<evidence type="ECO:0000313" key="4">
    <source>
        <dbReference type="Proteomes" id="UP000076321"/>
    </source>
</evidence>
<dbReference type="GO" id="GO:0004806">
    <property type="term" value="F:triacylglycerol lipase activity"/>
    <property type="evidence" value="ECO:0007669"/>
    <property type="project" value="InterPro"/>
</dbReference>
<reference evidence="3 5" key="2">
    <citation type="submission" date="2016-11" db="EMBL/GenBank/DDBJ databases">
        <title>Genome sequencing of Amycolatopsis regifaucium.</title>
        <authorList>
            <person name="Mayilraj S."/>
            <person name="Kaur N."/>
        </authorList>
    </citation>
    <scope>NUCLEOTIDE SEQUENCE [LARGE SCALE GENOMIC DNA]</scope>
    <source>
        <strain evidence="3 5">GY080</strain>
    </source>
</reference>
<dbReference type="PANTHER" id="PTHR34853">
    <property type="match status" value="1"/>
</dbReference>
<evidence type="ECO:0000313" key="3">
    <source>
        <dbReference type="EMBL" id="OKA06511.1"/>
    </source>
</evidence>
<dbReference type="GO" id="GO:0016042">
    <property type="term" value="P:lipid catabolic process"/>
    <property type="evidence" value="ECO:0007669"/>
    <property type="project" value="InterPro"/>
</dbReference>
<protein>
    <submittedName>
        <fullName evidence="2">Lipase</fullName>
    </submittedName>
</protein>
<name>A0A154MD86_9PSEU</name>
<dbReference type="Gene3D" id="1.10.260.130">
    <property type="match status" value="1"/>
</dbReference>
<proteinExistence type="predicted"/>
<feature type="chain" id="PRO_5010636971" evidence="1">
    <location>
        <begin position="37"/>
        <end position="413"/>
    </location>
</feature>
<sequence>MHNTFRSSRRRALFSGLVTAGLVATLLSFGAASADADPGFYDPPSPLPRGADGDVIKTLPSTFSGAKSTRVMYLSRDAANRAIPVTGTVLVPDKAWSGPGQRPIVAYAPFTAGMGDQCAPSKSLAGEGGDFVSSFQKSFVSALLDKGFAVAQTDYEGLGTPGEHTYVVRESEAHAVLDVLRAAQRLSGTGLSSASPVGVAGYSEGGGASASAAELAPSYAPELDLKGAYVGAAPADKAVLAKSLDGGMYVGFLGYSLIGLNAAYPEAKILDLANDAGKQLFEEARKTCTLDAVFKYMYRNSAQLTKDGRPVSAYLDQEPFRGIVAANRIGTLKPAAPVLVAHAPNDDVIPSSIGKQLGKDWCAKGANVRFQDIPSFSPLFSHVLGISGAQGEAANWLTERFAGKPAAGNCGRF</sequence>
<evidence type="ECO:0000313" key="5">
    <source>
        <dbReference type="Proteomes" id="UP000186883"/>
    </source>
</evidence>
<accession>A0A154MD86</accession>
<dbReference type="AlphaFoldDB" id="A0A154MD86"/>
<evidence type="ECO:0000313" key="2">
    <source>
        <dbReference type="EMBL" id="KZB82554.1"/>
    </source>
</evidence>
<dbReference type="InterPro" id="IPR006311">
    <property type="entry name" value="TAT_signal"/>
</dbReference>
<dbReference type="EMBL" id="LOBU02000015">
    <property type="protein sequence ID" value="OKA06511.1"/>
    <property type="molecule type" value="Genomic_DNA"/>
</dbReference>
<dbReference type="EMBL" id="LQCI01000034">
    <property type="protein sequence ID" value="KZB82554.1"/>
    <property type="molecule type" value="Genomic_DNA"/>
</dbReference>